<evidence type="ECO:0000259" key="1">
    <source>
        <dbReference type="Pfam" id="PF07287"/>
    </source>
</evidence>
<name>A0AAV9NX69_9PEZI</name>
<dbReference type="Pfam" id="PF14330">
    <property type="entry name" value="DUF4387"/>
    <property type="match status" value="1"/>
</dbReference>
<feature type="domain" description="DUF4387" evidence="2">
    <location>
        <begin position="524"/>
        <end position="625"/>
    </location>
</feature>
<dbReference type="Pfam" id="PF07287">
    <property type="entry name" value="AtuA"/>
    <property type="match status" value="1"/>
</dbReference>
<dbReference type="AlphaFoldDB" id="A0AAV9NX69"/>
<sequence>MSRQPICQILTPVGMLGYGFDEAEFQATLSHLSTKEMPTAIVLDSGSTDSGPTKLASGSMSCPRDAYKRDLGKLLRAVVNWRVPLMVGSCGGAGLDGQVDELGRVVGELCEENHYKLKVLKIHADIPKDLVTAKLSDGRITGCGAAVPQLTQQDIDQCNIVTSQMGAEPFYAAMKQCPDFDVLLAGRTYDPEPYFAYATACLERYNPQYKADPVFRERAEGSIMHMGKLMECGGQCASPKSSGMVATVYSDATFETVPTDPGAKCTPTSVAAHTLYEKTRPDILPGPGGWLDLTESRYQQLEDGRTVTAWGGRYLKSVEQGRPYQVKLEGAKNVAYRSMYLGSVRDPVLITEIDNLLKRVRAYARYQHEQLEDKDFDLDFHVYGRGTSEIVIVGEALGPTQALASSIANSARIATIHGPYAGQKANSGNFAFGVAGTTEVPLGLCSEFCVYHLMDLEPGEETSLYKIGYSEFDFAPKTNGVSREPETPTTNGTIKAHADVTKKTASWKTPLTPSTVNPHTARTLGDAAKILRSKNSGPYEITLDILFDRPEIYSVIKESNFLTTEVVAKLYDLQPEQVLWCGYFDQALGFKATLPRMRKRRMVASGGFMEGDVHGSQGYVALMGLELPEGVRERLRALA</sequence>
<protein>
    <submittedName>
        <fullName evidence="3">Uncharacterized protein</fullName>
    </submittedName>
</protein>
<proteinExistence type="predicted"/>
<organism evidence="3 4">
    <name type="scientific">Saxophila tyrrhenica</name>
    <dbReference type="NCBI Taxonomy" id="1690608"/>
    <lineage>
        <taxon>Eukaryota</taxon>
        <taxon>Fungi</taxon>
        <taxon>Dikarya</taxon>
        <taxon>Ascomycota</taxon>
        <taxon>Pezizomycotina</taxon>
        <taxon>Dothideomycetes</taxon>
        <taxon>Dothideomycetidae</taxon>
        <taxon>Mycosphaerellales</taxon>
        <taxon>Extremaceae</taxon>
        <taxon>Saxophila</taxon>
    </lineage>
</organism>
<keyword evidence="4" id="KW-1185">Reference proteome</keyword>
<feature type="domain" description="Acyclic terpene utilisation N-terminal" evidence="1">
    <location>
        <begin position="99"/>
        <end position="344"/>
    </location>
</feature>
<dbReference type="InterPro" id="IPR010839">
    <property type="entry name" value="AtuA_N"/>
</dbReference>
<dbReference type="RefSeq" id="XP_064654827.1">
    <property type="nucleotide sequence ID" value="XM_064807011.1"/>
</dbReference>
<evidence type="ECO:0000313" key="3">
    <source>
        <dbReference type="EMBL" id="KAK5164579.1"/>
    </source>
</evidence>
<evidence type="ECO:0000313" key="4">
    <source>
        <dbReference type="Proteomes" id="UP001337655"/>
    </source>
</evidence>
<dbReference type="Proteomes" id="UP001337655">
    <property type="component" value="Unassembled WGS sequence"/>
</dbReference>
<reference evidence="3 4" key="1">
    <citation type="submission" date="2023-08" db="EMBL/GenBank/DDBJ databases">
        <title>Black Yeasts Isolated from many extreme environments.</title>
        <authorList>
            <person name="Coleine C."/>
            <person name="Stajich J.E."/>
            <person name="Selbmann L."/>
        </authorList>
    </citation>
    <scope>NUCLEOTIDE SEQUENCE [LARGE SCALE GENOMIC DNA]</scope>
    <source>
        <strain evidence="3 4">CCFEE 5935</strain>
    </source>
</reference>
<comment type="caution">
    <text evidence="3">The sequence shown here is derived from an EMBL/GenBank/DDBJ whole genome shotgun (WGS) entry which is preliminary data.</text>
</comment>
<accession>A0AAV9NX69</accession>
<evidence type="ECO:0000259" key="2">
    <source>
        <dbReference type="Pfam" id="PF14330"/>
    </source>
</evidence>
<dbReference type="GeneID" id="89931115"/>
<dbReference type="EMBL" id="JAVRRT010000019">
    <property type="protein sequence ID" value="KAK5164579.1"/>
    <property type="molecule type" value="Genomic_DNA"/>
</dbReference>
<dbReference type="InterPro" id="IPR025496">
    <property type="entry name" value="DUF4387"/>
</dbReference>
<gene>
    <name evidence="3" type="ORF">LTR77_009785</name>
</gene>